<dbReference type="Pfam" id="PF13855">
    <property type="entry name" value="LRR_8"/>
    <property type="match status" value="1"/>
</dbReference>
<dbReference type="SUPFAM" id="SSF56112">
    <property type="entry name" value="Protein kinase-like (PK-like)"/>
    <property type="match status" value="1"/>
</dbReference>
<dbReference type="InterPro" id="IPR001611">
    <property type="entry name" value="Leu-rich_rpt"/>
</dbReference>
<gene>
    <name evidence="5" type="ORF">AVDCRST_MAG94-556</name>
</gene>
<keyword evidence="5" id="KW-0808">Transferase</keyword>
<dbReference type="Pfam" id="PF07714">
    <property type="entry name" value="PK_Tyr_Ser-Thr"/>
    <property type="match status" value="1"/>
</dbReference>
<dbReference type="InterPro" id="IPR032675">
    <property type="entry name" value="LRR_dom_sf"/>
</dbReference>
<protein>
    <submittedName>
        <fullName evidence="5">Serine/threonine protein kinase</fullName>
    </submittedName>
</protein>
<feature type="domain" description="Protein kinase" evidence="4">
    <location>
        <begin position="204"/>
        <end position="453"/>
    </location>
</feature>
<dbReference type="SMART" id="SM00369">
    <property type="entry name" value="LRR_TYP"/>
    <property type="match status" value="4"/>
</dbReference>
<dbReference type="InterPro" id="IPR000719">
    <property type="entry name" value="Prot_kinase_dom"/>
</dbReference>
<keyword evidence="3" id="KW-0067">ATP-binding</keyword>
<dbReference type="InterPro" id="IPR017441">
    <property type="entry name" value="Protein_kinase_ATP_BS"/>
</dbReference>
<dbReference type="PROSITE" id="PS00107">
    <property type="entry name" value="PROTEIN_KINASE_ATP"/>
    <property type="match status" value="1"/>
</dbReference>
<dbReference type="SMART" id="SM00364">
    <property type="entry name" value="LRR_BAC"/>
    <property type="match status" value="3"/>
</dbReference>
<dbReference type="GO" id="GO:0005524">
    <property type="term" value="F:ATP binding"/>
    <property type="evidence" value="ECO:0007669"/>
    <property type="project" value="UniProtKB-UniRule"/>
</dbReference>
<dbReference type="Pfam" id="PF00560">
    <property type="entry name" value="LRR_1"/>
    <property type="match status" value="1"/>
</dbReference>
<dbReference type="Gene3D" id="1.10.510.10">
    <property type="entry name" value="Transferase(Phosphotransferase) domain 1"/>
    <property type="match status" value="1"/>
</dbReference>
<dbReference type="GO" id="GO:0005737">
    <property type="term" value="C:cytoplasm"/>
    <property type="evidence" value="ECO:0007669"/>
    <property type="project" value="TreeGrafter"/>
</dbReference>
<accession>A0A6J4KEQ8</accession>
<evidence type="ECO:0000256" key="2">
    <source>
        <dbReference type="ARBA" id="ARBA00022737"/>
    </source>
</evidence>
<keyword evidence="1" id="KW-0433">Leucine-rich repeat</keyword>
<proteinExistence type="predicted"/>
<dbReference type="PANTHER" id="PTHR48051:SF1">
    <property type="entry name" value="RAS SUPPRESSOR PROTEIN 1"/>
    <property type="match status" value="1"/>
</dbReference>
<reference evidence="5" key="1">
    <citation type="submission" date="2020-02" db="EMBL/GenBank/DDBJ databases">
        <authorList>
            <person name="Meier V. D."/>
        </authorList>
    </citation>
    <scope>NUCLEOTIDE SEQUENCE</scope>
    <source>
        <strain evidence="5">AVDCRST_MAG94</strain>
    </source>
</reference>
<dbReference type="GO" id="GO:0004674">
    <property type="term" value="F:protein serine/threonine kinase activity"/>
    <property type="evidence" value="ECO:0007669"/>
    <property type="project" value="UniProtKB-KW"/>
</dbReference>
<evidence type="ECO:0000256" key="3">
    <source>
        <dbReference type="PROSITE-ProRule" id="PRU10141"/>
    </source>
</evidence>
<keyword evidence="5" id="KW-0418">Kinase</keyword>
<dbReference type="InterPro" id="IPR003591">
    <property type="entry name" value="Leu-rich_rpt_typical-subtyp"/>
</dbReference>
<evidence type="ECO:0000259" key="4">
    <source>
        <dbReference type="PROSITE" id="PS50011"/>
    </source>
</evidence>
<dbReference type="InterPro" id="IPR011009">
    <property type="entry name" value="Kinase-like_dom_sf"/>
</dbReference>
<feature type="binding site" evidence="3">
    <location>
        <position position="241"/>
    </location>
    <ligand>
        <name>ATP</name>
        <dbReference type="ChEBI" id="CHEBI:30616"/>
    </ligand>
</feature>
<evidence type="ECO:0000256" key="1">
    <source>
        <dbReference type="ARBA" id="ARBA00022614"/>
    </source>
</evidence>
<dbReference type="SUPFAM" id="SSF52058">
    <property type="entry name" value="L domain-like"/>
    <property type="match status" value="1"/>
</dbReference>
<keyword evidence="2" id="KW-0677">Repeat</keyword>
<organism evidence="5">
    <name type="scientific">uncultured Leptolyngbya sp</name>
    <dbReference type="NCBI Taxonomy" id="332963"/>
    <lineage>
        <taxon>Bacteria</taxon>
        <taxon>Bacillati</taxon>
        <taxon>Cyanobacteriota</taxon>
        <taxon>Cyanophyceae</taxon>
        <taxon>Leptolyngbyales</taxon>
        <taxon>Leptolyngbyaceae</taxon>
        <taxon>Leptolyngbya group</taxon>
        <taxon>Leptolyngbya</taxon>
        <taxon>environmental samples</taxon>
    </lineage>
</organism>
<name>A0A6J4KEQ8_9CYAN</name>
<dbReference type="Gene3D" id="3.80.10.10">
    <property type="entry name" value="Ribonuclease Inhibitor"/>
    <property type="match status" value="2"/>
</dbReference>
<dbReference type="EMBL" id="CADCTY010000185">
    <property type="protein sequence ID" value="CAA9303969.1"/>
    <property type="molecule type" value="Genomic_DNA"/>
</dbReference>
<dbReference type="PROSITE" id="PS50011">
    <property type="entry name" value="PROTEIN_KINASE_DOM"/>
    <property type="match status" value="1"/>
</dbReference>
<dbReference type="InterPro" id="IPR050216">
    <property type="entry name" value="LRR_domain-containing"/>
</dbReference>
<keyword evidence="3" id="KW-0547">Nucleotide-binding</keyword>
<keyword evidence="5" id="KW-0723">Serine/threonine-protein kinase</keyword>
<evidence type="ECO:0000313" key="5">
    <source>
        <dbReference type="EMBL" id="CAA9303969.1"/>
    </source>
</evidence>
<dbReference type="InterPro" id="IPR001245">
    <property type="entry name" value="Ser-Thr/Tyr_kinase_cat_dom"/>
</dbReference>
<dbReference type="AlphaFoldDB" id="A0A6J4KEQ8"/>
<dbReference type="Gene3D" id="3.30.200.20">
    <property type="entry name" value="Phosphorylase Kinase, domain 1"/>
    <property type="match status" value="1"/>
</dbReference>
<dbReference type="PANTHER" id="PTHR48051">
    <property type="match status" value="1"/>
</dbReference>
<sequence length="453" mass="49287">METLDLLRSGQLEGTKKLNLACGLTQFPAEIFALADSLEVLELSNNHFKCLPEAFGQLKQLKIVFFNNNEFEEMPAVLSQCPALSMVGFKSNKITSFGAHVLPPTVRWLILTDNRLEQLPASIGRLSQLQKLMLAGNKLRSLPDAMAACLNLELIRLAANCLTALPDWLFTLPRLSWLAYAGNPCCIAAPSVEQSLPEISWMDLELGAVLGQGASGIISKGLWQANDPQTKQPQTKDVAIKVFKGEITSDGLPADEMRACIAAGAHNHLVSVLGKLTDHPEAKAGLVLSFIPPDYKNLGAPPDLDTCTRDTYPSKPTFSLATILRIAQGIAAAAAHLHARGIMHGDLYAHNILVDETGASLLGDFGAASFYDATDPVSSQAMARLEVRAFGCLLEDLLDRYAVEDVTQTERQAMIERLRTLQQDCMTPVPSLRPLFHEICDRLEALNPAFGAF</sequence>